<protein>
    <submittedName>
        <fullName evidence="1">Uncharacterized protein</fullName>
    </submittedName>
</protein>
<name>A0A6B3LH77_VIBCL</name>
<comment type="caution">
    <text evidence="1">The sequence shown here is derived from an EMBL/GenBank/DDBJ whole genome shotgun (WGS) entry which is preliminary data.</text>
</comment>
<evidence type="ECO:0000313" key="1">
    <source>
        <dbReference type="EMBL" id="NEM93448.1"/>
    </source>
</evidence>
<gene>
    <name evidence="1" type="ORF">G3T61_04505</name>
</gene>
<organism evidence="1">
    <name type="scientific">Vibrio cholerae</name>
    <dbReference type="NCBI Taxonomy" id="666"/>
    <lineage>
        <taxon>Bacteria</taxon>
        <taxon>Pseudomonadati</taxon>
        <taxon>Pseudomonadota</taxon>
        <taxon>Gammaproteobacteria</taxon>
        <taxon>Vibrionales</taxon>
        <taxon>Vibrionaceae</taxon>
        <taxon>Vibrio</taxon>
    </lineage>
</organism>
<accession>A0A6B3LH77</accession>
<dbReference type="EMBL" id="JAAGVX010000003">
    <property type="protein sequence ID" value="NEM93448.1"/>
    <property type="molecule type" value="Genomic_DNA"/>
</dbReference>
<proteinExistence type="predicted"/>
<sequence length="197" mass="21969">MRPETLLAKFDLRGLNYEQMHNGGGKGLFSLEEQLAIVGVSWKESPIGFLVLFVEVLANKASLKLLQQAVKVELAELTNGQRGQKSDKAFEAMVTAAIIEATQPLGLICTSCGGTGKYKNASYNLRKCQHCNDGRVEWSVETRFATMCSTGFACTYTYFKKYYHPLLDQLTKWLANKRNAAMLVLMERIEKEVVSAS</sequence>
<reference evidence="1" key="1">
    <citation type="submission" date="2020-02" db="EMBL/GenBank/DDBJ databases">
        <title>Genome Announcements.</title>
        <authorList>
            <person name="Abdulabbas H.T."/>
            <person name="Bunyan I.A."/>
            <person name="Abdul-Lateef L.A."/>
        </authorList>
    </citation>
    <scope>NUCLEOTIDE SEQUENCE</scope>
    <source>
        <strain evidence="1">NAG1</strain>
    </source>
</reference>
<dbReference type="AlphaFoldDB" id="A0A6B3LH77"/>
<dbReference type="RefSeq" id="WP_142740973.1">
    <property type="nucleotide sequence ID" value="NZ_JAAGVX010000003.1"/>
</dbReference>